<evidence type="ECO:0000256" key="1">
    <source>
        <dbReference type="SAM" id="MobiDB-lite"/>
    </source>
</evidence>
<proteinExistence type="predicted"/>
<reference evidence="2" key="1">
    <citation type="submission" date="2021-02" db="EMBL/GenBank/DDBJ databases">
        <authorList>
            <person name="Dougan E. K."/>
            <person name="Rhodes N."/>
            <person name="Thang M."/>
            <person name="Chan C."/>
        </authorList>
    </citation>
    <scope>NUCLEOTIDE SEQUENCE</scope>
</reference>
<keyword evidence="3" id="KW-1185">Reference proteome</keyword>
<dbReference type="PANTHER" id="PTHR33050">
    <property type="entry name" value="REVERSE TRANSCRIPTASE DOMAIN-CONTAINING PROTEIN"/>
    <property type="match status" value="1"/>
</dbReference>
<evidence type="ECO:0000313" key="3">
    <source>
        <dbReference type="Proteomes" id="UP000601435"/>
    </source>
</evidence>
<protein>
    <submittedName>
        <fullName evidence="2">Uncharacterized protein</fullName>
    </submittedName>
</protein>
<evidence type="ECO:0000313" key="2">
    <source>
        <dbReference type="EMBL" id="CAE7459018.1"/>
    </source>
</evidence>
<dbReference type="PANTHER" id="PTHR33050:SF7">
    <property type="entry name" value="RIBONUCLEASE H"/>
    <property type="match status" value="1"/>
</dbReference>
<accession>A0A812S1S2</accession>
<name>A0A812S1S2_9DINO</name>
<organism evidence="2 3">
    <name type="scientific">Symbiodinium necroappetens</name>
    <dbReference type="NCBI Taxonomy" id="1628268"/>
    <lineage>
        <taxon>Eukaryota</taxon>
        <taxon>Sar</taxon>
        <taxon>Alveolata</taxon>
        <taxon>Dinophyceae</taxon>
        <taxon>Suessiales</taxon>
        <taxon>Symbiodiniaceae</taxon>
        <taxon>Symbiodinium</taxon>
    </lineage>
</organism>
<dbReference type="OrthoDB" id="436899at2759"/>
<dbReference type="EMBL" id="CAJNJA010020375">
    <property type="protein sequence ID" value="CAE7459018.1"/>
    <property type="molecule type" value="Genomic_DNA"/>
</dbReference>
<dbReference type="InterPro" id="IPR043502">
    <property type="entry name" value="DNA/RNA_pol_sf"/>
</dbReference>
<feature type="region of interest" description="Disordered" evidence="1">
    <location>
        <begin position="845"/>
        <end position="866"/>
    </location>
</feature>
<comment type="caution">
    <text evidence="2">The sequence shown here is derived from an EMBL/GenBank/DDBJ whole genome shotgun (WGS) entry which is preliminary data.</text>
</comment>
<dbReference type="Proteomes" id="UP000601435">
    <property type="component" value="Unassembled WGS sequence"/>
</dbReference>
<dbReference type="InterPro" id="IPR052055">
    <property type="entry name" value="Hepadnavirus_pol/RT"/>
</dbReference>
<gene>
    <name evidence="2" type="ORF">SNEC2469_LOCUS12811</name>
</gene>
<sequence>MARLLPIFDPIKATFPEALGIPRQPPSTGLGSALVAGPQSEALRKVRKLVLDFATFFDIADLMAEDEEGTDSLEAVLAPKSPLTILKHVGPARTFCEWLVKTSHLPPFTERMLWFFVQCVRKMQRTAATTLDTSLKAIKWSYYSLGLKVALEVFASPRLRGAIAQQLSSKSPWDPAPPLRVSEVLQLHSIAEDERVSMIDRCGAVHFLAMLYGRARCSDCRCLQSLVIDKNSQGSWDESFIELSTVHHKTARLDAQRRRLLPIVIPGFGVASKPFGEIFCSVRASAGLPMEVRDAPFLPAPSPTGEWTKEPLDSSEITRWLRYLLPRSSGEKPVSSHSLKVTTLSWFSKFGGPREVKRVLGHHADAATGSDAVYGRDVQSPALREFSVMLAAVRNQQFDPDSTRSGMFLSGWTRESIIKAAALPVESEAQDSDDGLDAALNVVSDVSDSEPEDSEGPSFWAHPSSKILHKTVLGSATFMCGRLQSTGSKVAHSEVAMTSLVDSAPYLVQRATEVSLTQRVSEKLQSKGVITLAQLAFCVGQPGQVLVQADFDRWADGILNDMTVGEKASLRRLILEAQTLLVATLKDMAEQPENASPKKVGLAERNSRMDQLRSQLVGVSITGQLEPSHALLDLTVQQWDNRCLKHIGPEKCHSREDEVQNLKPLSTSISLEGGKLKVTESAGLDDRDIEGSLQVLNALRRRGIAYAFARLISWDKHEAYLASLFAYLTQPAQAGYRKVSLRQVLRADKLAFAKMAEAGEDIRADSSGKLPLDEAISNILKDYSLIVALLPLADVEGLSGKGRQGQWRRPGPYAPFLGKKGKFGKGAGAGKGFDSWGGKGFESWGGKGKAPWKGKDPKGKGAGASVARQEWLPEGLRYQGASAWSKRGGKVCYGYNLGQCTDSACQKGEHCCIIFACGGDHPVSQSAEDAFFLADDAMGGGGESPPRPVAAVAPVLQMDFATKRTQDLLFQWLEGSKLAGVLICIPAMTLPADVIQFCVHFASSCLQRSLPLVIEGRPESPLWSALGESTALAGLPCDLVVNLRDYKSGTTRIVSDMPEIRVASSTLVVPGQSGSRMTKEAGCAYPAAFATMLADVFSTAIEARGIRCRSAKIANRHLRASAMLQPRGASPYPVVDEWKLVVYALVPVQSSCDPFAGDKRLKEAWLVPPGVIVVPSMQVLPADSQLLSRAQSGGPMSPQLQQKIQEMGEVSKILGSKRILLFKEILQTINYDDMGVVNELTTGPFDFDALPPGCLVSSRFPLMQGTKLRCKGLNHVFGKTADLKSAYRQLAISDDSLRFSYLAVFDPKTKKAKLFRQLAVPFGSTKAVYCFLRVARALWTILVVGAKIPTTNYFDDFVLVALEGDRTSCSRTFHEVLKLLGWRLSDDKTTDWDTSFEALGVLFEIDQTGSGVLRITNTEKRRKELMESIQEILTQGQLPQKDALQLRGRLQFAQAQFFGRTGGLGGVLLTGAGSAISFFSVPISEEQVQQLSACDEQTIIYELEMFGVLIALKLLAEETVAFADSYRQSGATAGVGVTCFIDNDAARFAFVAGNSKKGVAGILVDEANFIEYVHGILPWYSRVASPANLADEPSRMKVDRVKRLGFRDLSTKADKMVGGLIKKIVGVLHCHDNSVKTGGTDQAVDPMQM</sequence>
<dbReference type="SUPFAM" id="SSF56672">
    <property type="entry name" value="DNA/RNA polymerases"/>
    <property type="match status" value="1"/>
</dbReference>